<dbReference type="Proteomes" id="UP001623349">
    <property type="component" value="Unassembled WGS sequence"/>
</dbReference>
<feature type="compositionally biased region" description="Basic and acidic residues" evidence="1">
    <location>
        <begin position="144"/>
        <end position="156"/>
    </location>
</feature>
<protein>
    <submittedName>
        <fullName evidence="3">Testis-expressed protein 29</fullName>
    </submittedName>
</protein>
<keyword evidence="2" id="KW-0472">Membrane</keyword>
<evidence type="ECO:0000256" key="2">
    <source>
        <dbReference type="SAM" id="Phobius"/>
    </source>
</evidence>
<dbReference type="PANTHER" id="PTHR37339:SF1">
    <property type="entry name" value="TESTIS-EXPRESSED PROTEIN 29"/>
    <property type="match status" value="1"/>
</dbReference>
<sequence>MDRYAYLIPESLSAATMKDTTEVKKSPPHLLRKFAGLCLPGVCDIPLYDICDYNVTRDQCRQLGCCFYKGVCYEKAVPSFCGLLRQESFELGVDQAGVMAEEVTRHPCGTGRVYVQVFFSLIAFVAGVFIFAIGYRVVRGLRRKPEPVKPPEEPKKPVPPPKLPTPTPSPSPSPIPTPVPSPPPPVKKTESPVEGGFCCFGRVGKAANEPPQGAAAP</sequence>
<keyword evidence="2" id="KW-0812">Transmembrane</keyword>
<keyword evidence="4" id="KW-1185">Reference proteome</keyword>
<feature type="compositionally biased region" description="Pro residues" evidence="1">
    <location>
        <begin position="157"/>
        <end position="186"/>
    </location>
</feature>
<dbReference type="PANTHER" id="PTHR37339">
    <property type="entry name" value="TESTIS-EXPRESSED PROTEIN 29"/>
    <property type="match status" value="1"/>
</dbReference>
<evidence type="ECO:0000313" key="3">
    <source>
        <dbReference type="EMBL" id="GAB1292986.1"/>
    </source>
</evidence>
<proteinExistence type="predicted"/>
<accession>A0ABQ0F118</accession>
<dbReference type="Pfam" id="PF15839">
    <property type="entry name" value="TEX29"/>
    <property type="match status" value="1"/>
</dbReference>
<gene>
    <name evidence="3" type="ORF">APTSU1_000821700</name>
</gene>
<evidence type="ECO:0000313" key="4">
    <source>
        <dbReference type="Proteomes" id="UP001623349"/>
    </source>
</evidence>
<comment type="caution">
    <text evidence="3">The sequence shown here is derived from an EMBL/GenBank/DDBJ whole genome shotgun (WGS) entry which is preliminary data.</text>
</comment>
<dbReference type="InterPro" id="IPR031685">
    <property type="entry name" value="TEX29"/>
</dbReference>
<feature type="region of interest" description="Disordered" evidence="1">
    <location>
        <begin position="144"/>
        <end position="193"/>
    </location>
</feature>
<name>A0ABQ0F118_APOSI</name>
<dbReference type="EMBL" id="BAAFST010000008">
    <property type="protein sequence ID" value="GAB1292986.1"/>
    <property type="molecule type" value="Genomic_DNA"/>
</dbReference>
<organism evidence="3 4">
    <name type="scientific">Apodemus speciosus</name>
    <name type="common">Large Japanese field mouse</name>
    <dbReference type="NCBI Taxonomy" id="105296"/>
    <lineage>
        <taxon>Eukaryota</taxon>
        <taxon>Metazoa</taxon>
        <taxon>Chordata</taxon>
        <taxon>Craniata</taxon>
        <taxon>Vertebrata</taxon>
        <taxon>Euteleostomi</taxon>
        <taxon>Mammalia</taxon>
        <taxon>Eutheria</taxon>
        <taxon>Euarchontoglires</taxon>
        <taxon>Glires</taxon>
        <taxon>Rodentia</taxon>
        <taxon>Myomorpha</taxon>
        <taxon>Muroidea</taxon>
        <taxon>Muridae</taxon>
        <taxon>Murinae</taxon>
        <taxon>Apodemus</taxon>
    </lineage>
</organism>
<reference evidence="3 4" key="1">
    <citation type="submission" date="2024-08" db="EMBL/GenBank/DDBJ databases">
        <title>The draft genome of Apodemus speciosus.</title>
        <authorList>
            <person name="Nabeshima K."/>
            <person name="Suzuki S."/>
            <person name="Onuma M."/>
        </authorList>
    </citation>
    <scope>NUCLEOTIDE SEQUENCE [LARGE SCALE GENOMIC DNA]</scope>
    <source>
        <strain evidence="3">IB14-021</strain>
    </source>
</reference>
<feature type="transmembrane region" description="Helical" evidence="2">
    <location>
        <begin position="113"/>
        <end position="135"/>
    </location>
</feature>
<evidence type="ECO:0000256" key="1">
    <source>
        <dbReference type="SAM" id="MobiDB-lite"/>
    </source>
</evidence>
<keyword evidence="2" id="KW-1133">Transmembrane helix</keyword>